<name>A0A7X5QY71_9GAMM</name>
<gene>
    <name evidence="2" type="ORF">HBF32_18940</name>
</gene>
<sequence>MIKTIGFTATGLLAMSAAFAHAETEMPQSAAHAPSQENDLPRTRIYAVPLRETTDSDGAAPSLPASEPPLDAPAFRAREYRPFAAFEYDVTNVGRHGRTVFASMWKHALRVCEEQNGYVVEYHAGHKRPGIAGPVGAIREFAYATCAIEPAPEVAPSEATPAPVIEMLGKARGGSDEDELVVVSGMGKRQAYEAARDLAYRTCVDRDRRVDRMSVGFKDNRRERVRIRFACSTHAFGAWQG</sequence>
<organism evidence="2 3">
    <name type="scientific">Luteibacter yeojuensis</name>
    <dbReference type="NCBI Taxonomy" id="345309"/>
    <lineage>
        <taxon>Bacteria</taxon>
        <taxon>Pseudomonadati</taxon>
        <taxon>Pseudomonadota</taxon>
        <taxon>Gammaproteobacteria</taxon>
        <taxon>Lysobacterales</taxon>
        <taxon>Rhodanobacteraceae</taxon>
        <taxon>Luteibacter</taxon>
    </lineage>
</organism>
<comment type="caution">
    <text evidence="2">The sequence shown here is derived from an EMBL/GenBank/DDBJ whole genome shotgun (WGS) entry which is preliminary data.</text>
</comment>
<protein>
    <submittedName>
        <fullName evidence="2">Uncharacterized protein</fullName>
    </submittedName>
</protein>
<feature type="chain" id="PRO_5031486531" evidence="1">
    <location>
        <begin position="23"/>
        <end position="241"/>
    </location>
</feature>
<keyword evidence="1" id="KW-0732">Signal</keyword>
<keyword evidence="3" id="KW-1185">Reference proteome</keyword>
<reference evidence="2 3" key="1">
    <citation type="journal article" date="2006" name="Int. J. Syst. Evol. Microbiol.">
        <title>Dyella yeojuensis sp. nov., isolated from greenhouse soil in Korea.</title>
        <authorList>
            <person name="Kim B.Y."/>
            <person name="Weon H.Y."/>
            <person name="Lee K.H."/>
            <person name="Seok S.J."/>
            <person name="Kwon S.W."/>
            <person name="Go S.J."/>
            <person name="Stackebrandt E."/>
        </authorList>
    </citation>
    <scope>NUCLEOTIDE SEQUENCE [LARGE SCALE GENOMIC DNA]</scope>
    <source>
        <strain evidence="2 3">DSM 17673</strain>
    </source>
</reference>
<accession>A0A7X5QY71</accession>
<proteinExistence type="predicted"/>
<dbReference type="AlphaFoldDB" id="A0A7X5QY71"/>
<evidence type="ECO:0000313" key="2">
    <source>
        <dbReference type="EMBL" id="NID17556.1"/>
    </source>
</evidence>
<dbReference type="EMBL" id="JAAQTL010000004">
    <property type="protein sequence ID" value="NID17556.1"/>
    <property type="molecule type" value="Genomic_DNA"/>
</dbReference>
<evidence type="ECO:0000313" key="3">
    <source>
        <dbReference type="Proteomes" id="UP000518878"/>
    </source>
</evidence>
<feature type="signal peptide" evidence="1">
    <location>
        <begin position="1"/>
        <end position="22"/>
    </location>
</feature>
<dbReference type="Proteomes" id="UP000518878">
    <property type="component" value="Unassembled WGS sequence"/>
</dbReference>
<evidence type="ECO:0000256" key="1">
    <source>
        <dbReference type="SAM" id="SignalP"/>
    </source>
</evidence>